<evidence type="ECO:0000256" key="1">
    <source>
        <dbReference type="SAM" id="Phobius"/>
    </source>
</evidence>
<evidence type="ECO:0000313" key="2">
    <source>
        <dbReference type="EMBL" id="HIR92366.1"/>
    </source>
</evidence>
<dbReference type="PANTHER" id="PTHR36434">
    <property type="entry name" value="MEMBRANE PROTEASE YUGP-RELATED"/>
    <property type="match status" value="1"/>
</dbReference>
<comment type="caution">
    <text evidence="2">The sequence shown here is derived from an EMBL/GenBank/DDBJ whole genome shotgun (WGS) entry which is preliminary data.</text>
</comment>
<reference evidence="2" key="1">
    <citation type="submission" date="2020-10" db="EMBL/GenBank/DDBJ databases">
        <authorList>
            <person name="Gilroy R."/>
        </authorList>
    </citation>
    <scope>NUCLEOTIDE SEQUENCE</scope>
    <source>
        <strain evidence="2">ChiSxjej1B13-7041</strain>
    </source>
</reference>
<dbReference type="PANTHER" id="PTHR36434:SF1">
    <property type="entry name" value="MEMBRANE PROTEASE YUGP-RELATED"/>
    <property type="match status" value="1"/>
</dbReference>
<accession>A0A9D1JFD9</accession>
<gene>
    <name evidence="2" type="ORF">IAB98_02955</name>
</gene>
<keyword evidence="1" id="KW-0472">Membrane</keyword>
<feature type="transmembrane region" description="Helical" evidence="1">
    <location>
        <begin position="155"/>
        <end position="175"/>
    </location>
</feature>
<feature type="transmembrane region" description="Helical" evidence="1">
    <location>
        <begin position="12"/>
        <end position="31"/>
    </location>
</feature>
<dbReference type="Proteomes" id="UP000886841">
    <property type="component" value="Unassembled WGS sequence"/>
</dbReference>
<dbReference type="InterPro" id="IPR007395">
    <property type="entry name" value="Zn_peptidase_2"/>
</dbReference>
<evidence type="ECO:0000313" key="3">
    <source>
        <dbReference type="Proteomes" id="UP000886841"/>
    </source>
</evidence>
<dbReference type="EMBL" id="DVHU01000024">
    <property type="protein sequence ID" value="HIR92366.1"/>
    <property type="molecule type" value="Genomic_DNA"/>
</dbReference>
<feature type="transmembrane region" description="Helical" evidence="1">
    <location>
        <begin position="129"/>
        <end position="149"/>
    </location>
</feature>
<dbReference type="Pfam" id="PF04298">
    <property type="entry name" value="Zn_peptidase_2"/>
    <property type="match status" value="1"/>
</dbReference>
<keyword evidence="1" id="KW-1133">Transmembrane helix</keyword>
<keyword evidence="1" id="KW-0812">Transmembrane</keyword>
<proteinExistence type="predicted"/>
<feature type="transmembrane region" description="Helical" evidence="1">
    <location>
        <begin position="202"/>
        <end position="226"/>
    </location>
</feature>
<name>A0A9D1JFD9_9FIRM</name>
<organism evidence="2 3">
    <name type="scientific">Candidatus Egerieimonas intestinavium</name>
    <dbReference type="NCBI Taxonomy" id="2840777"/>
    <lineage>
        <taxon>Bacteria</taxon>
        <taxon>Bacillati</taxon>
        <taxon>Bacillota</taxon>
        <taxon>Clostridia</taxon>
        <taxon>Lachnospirales</taxon>
        <taxon>Lachnospiraceae</taxon>
        <taxon>Lachnospiraceae incertae sedis</taxon>
        <taxon>Candidatus Egerieimonas</taxon>
    </lineage>
</organism>
<protein>
    <submittedName>
        <fullName evidence="2">Zinc metallopeptidase</fullName>
    </submittedName>
</protein>
<reference evidence="2" key="2">
    <citation type="journal article" date="2021" name="PeerJ">
        <title>Extensive microbial diversity within the chicken gut microbiome revealed by metagenomics and culture.</title>
        <authorList>
            <person name="Gilroy R."/>
            <person name="Ravi A."/>
            <person name="Getino M."/>
            <person name="Pursley I."/>
            <person name="Horton D.L."/>
            <person name="Alikhan N.F."/>
            <person name="Baker D."/>
            <person name="Gharbi K."/>
            <person name="Hall N."/>
            <person name="Watson M."/>
            <person name="Adriaenssens E.M."/>
            <person name="Foster-Nyarko E."/>
            <person name="Jarju S."/>
            <person name="Secka A."/>
            <person name="Antonio M."/>
            <person name="Oren A."/>
            <person name="Chaudhuri R.R."/>
            <person name="La Ragione R."/>
            <person name="Hildebrand F."/>
            <person name="Pallen M.J."/>
        </authorList>
    </citation>
    <scope>NUCLEOTIDE SEQUENCE</scope>
    <source>
        <strain evidence="2">ChiSxjej1B13-7041</strain>
    </source>
</reference>
<sequence>MPYYYGGFYFDRTYWLVLIGALISLAASGMLKSAYAKYRQVYCRSGMTGAEAAQRLLHSQGIYDVQVHPVRGELSDHYNIRERSVGLSGDIYSGRSLASVGIAAHECGHAVQHSQGYVPIQIRDAVAPVANIGCSLAMPIFILGLIFSMPALLKVGILLFSLAALFQILTLPIEFNASKRGMRMLVENGILAEDELPGVRRVLTAAAMTYVAALAATLLQLLRLIILAGGRRNDD</sequence>
<dbReference type="AlphaFoldDB" id="A0A9D1JFD9"/>